<organism evidence="2 3">
    <name type="scientific">Brassica carinata</name>
    <name type="common">Ethiopian mustard</name>
    <name type="synonym">Abyssinian cabbage</name>
    <dbReference type="NCBI Taxonomy" id="52824"/>
    <lineage>
        <taxon>Eukaryota</taxon>
        <taxon>Viridiplantae</taxon>
        <taxon>Streptophyta</taxon>
        <taxon>Embryophyta</taxon>
        <taxon>Tracheophyta</taxon>
        <taxon>Spermatophyta</taxon>
        <taxon>Magnoliopsida</taxon>
        <taxon>eudicotyledons</taxon>
        <taxon>Gunneridae</taxon>
        <taxon>Pentapetalae</taxon>
        <taxon>rosids</taxon>
        <taxon>malvids</taxon>
        <taxon>Brassicales</taxon>
        <taxon>Brassicaceae</taxon>
        <taxon>Brassiceae</taxon>
        <taxon>Brassica</taxon>
    </lineage>
</organism>
<dbReference type="AlphaFoldDB" id="A0A8X7UAD4"/>
<dbReference type="GO" id="GO:0009535">
    <property type="term" value="C:chloroplast thylakoid membrane"/>
    <property type="evidence" value="ECO:0007669"/>
    <property type="project" value="TreeGrafter"/>
</dbReference>
<dbReference type="CDD" id="cd06257">
    <property type="entry name" value="DnaJ"/>
    <property type="match status" value="1"/>
</dbReference>
<dbReference type="GO" id="GO:0042026">
    <property type="term" value="P:protein refolding"/>
    <property type="evidence" value="ECO:0007669"/>
    <property type="project" value="TreeGrafter"/>
</dbReference>
<evidence type="ECO:0000259" key="1">
    <source>
        <dbReference type="PROSITE" id="PS50076"/>
    </source>
</evidence>
<comment type="caution">
    <text evidence="2">The sequence shown here is derived from an EMBL/GenBank/DDBJ whole genome shotgun (WGS) entry which is preliminary data.</text>
</comment>
<accession>A0A8X7UAD4</accession>
<dbReference type="PROSITE" id="PS00636">
    <property type="entry name" value="DNAJ_1"/>
    <property type="match status" value="1"/>
</dbReference>
<dbReference type="Gene3D" id="1.10.287.110">
    <property type="entry name" value="DnaJ domain"/>
    <property type="match status" value="1"/>
</dbReference>
<dbReference type="SUPFAM" id="SSF46565">
    <property type="entry name" value="Chaperone J-domain"/>
    <property type="match status" value="1"/>
</dbReference>
<dbReference type="SMART" id="SM00271">
    <property type="entry name" value="DnaJ"/>
    <property type="match status" value="1"/>
</dbReference>
<evidence type="ECO:0000313" key="2">
    <source>
        <dbReference type="EMBL" id="KAG2271667.1"/>
    </source>
</evidence>
<dbReference type="EMBL" id="JAAMPC010000013">
    <property type="protein sequence ID" value="KAG2271667.1"/>
    <property type="molecule type" value="Genomic_DNA"/>
</dbReference>
<dbReference type="PRINTS" id="PR00625">
    <property type="entry name" value="JDOMAIN"/>
</dbReference>
<dbReference type="GO" id="GO:0051082">
    <property type="term" value="F:unfolded protein binding"/>
    <property type="evidence" value="ECO:0007669"/>
    <property type="project" value="TreeGrafter"/>
</dbReference>
<dbReference type="Pfam" id="PF00226">
    <property type="entry name" value="DnaJ"/>
    <property type="match status" value="1"/>
</dbReference>
<proteinExistence type="predicted"/>
<feature type="domain" description="J" evidence="1">
    <location>
        <begin position="37"/>
        <end position="101"/>
    </location>
</feature>
<dbReference type="InterPro" id="IPR036869">
    <property type="entry name" value="J_dom_sf"/>
</dbReference>
<protein>
    <recommendedName>
        <fullName evidence="1">J domain-containing protein</fullName>
    </recommendedName>
</protein>
<keyword evidence="3" id="KW-1185">Reference proteome</keyword>
<evidence type="ECO:0000313" key="3">
    <source>
        <dbReference type="Proteomes" id="UP000886595"/>
    </source>
</evidence>
<dbReference type="PROSITE" id="PS50076">
    <property type="entry name" value="DNAJ_2"/>
    <property type="match status" value="1"/>
</dbReference>
<dbReference type="InterPro" id="IPR018253">
    <property type="entry name" value="DnaJ_domain_CS"/>
</dbReference>
<dbReference type="PANTHER" id="PTHR43096:SF26">
    <property type="entry name" value="CR-TYPE DOMAIN-CONTAINING PROTEIN"/>
    <property type="match status" value="1"/>
</dbReference>
<dbReference type="Proteomes" id="UP000886595">
    <property type="component" value="Unassembled WGS sequence"/>
</dbReference>
<dbReference type="InterPro" id="IPR001623">
    <property type="entry name" value="DnaJ_domain"/>
</dbReference>
<reference evidence="2 3" key="1">
    <citation type="submission" date="2020-02" db="EMBL/GenBank/DDBJ databases">
        <authorList>
            <person name="Ma Q."/>
            <person name="Huang Y."/>
            <person name="Song X."/>
            <person name="Pei D."/>
        </authorList>
    </citation>
    <scope>NUCLEOTIDE SEQUENCE [LARGE SCALE GENOMIC DNA]</scope>
    <source>
        <strain evidence="2">Sxm20200214</strain>
        <tissue evidence="2">Leaf</tissue>
    </source>
</reference>
<dbReference type="OrthoDB" id="10250354at2759"/>
<gene>
    <name evidence="2" type="ORF">Bca52824_066222</name>
</gene>
<dbReference type="PANTHER" id="PTHR43096">
    <property type="entry name" value="DNAJ HOMOLOG 1, MITOCHONDRIAL-RELATED"/>
    <property type="match status" value="1"/>
</dbReference>
<sequence>MAPSVISSRYPVLRSLLPSFMRCGNRRRGVTMAAGKDHYKTLNVGRNATLKEIKSAYRALARKYHPDMNKNPGAEDKFKQISAAYEVLSDEEKRSAYDRFGEAGLDGNFNASQDASQGVSFISLKNFD</sequence>
<name>A0A8X7UAD4_BRACI</name>